<name>A0ABY5VIB3_9FIRM</name>
<dbReference type="PANTHER" id="PTHR43335">
    <property type="entry name" value="ABC TRANSPORTER, ATP-BINDING PROTEIN"/>
    <property type="match status" value="1"/>
</dbReference>
<dbReference type="Proteomes" id="UP001060164">
    <property type="component" value="Chromosome"/>
</dbReference>
<keyword evidence="2" id="KW-0813">Transport</keyword>
<dbReference type="Pfam" id="PF00005">
    <property type="entry name" value="ABC_tran"/>
    <property type="match status" value="1"/>
</dbReference>
<evidence type="ECO:0000256" key="4">
    <source>
        <dbReference type="ARBA" id="ARBA00022840"/>
    </source>
</evidence>
<dbReference type="SUPFAM" id="SSF52540">
    <property type="entry name" value="P-loop containing nucleoside triphosphate hydrolases"/>
    <property type="match status" value="1"/>
</dbReference>
<dbReference type="InterPro" id="IPR003593">
    <property type="entry name" value="AAA+_ATPase"/>
</dbReference>
<evidence type="ECO:0000313" key="7">
    <source>
        <dbReference type="Proteomes" id="UP001060164"/>
    </source>
</evidence>
<proteinExistence type="inferred from homology"/>
<dbReference type="InterPro" id="IPR003439">
    <property type="entry name" value="ABC_transporter-like_ATP-bd"/>
</dbReference>
<dbReference type="InterPro" id="IPR025302">
    <property type="entry name" value="DrrA1/2-like_C"/>
</dbReference>
<evidence type="ECO:0000256" key="1">
    <source>
        <dbReference type="ARBA" id="ARBA00005417"/>
    </source>
</evidence>
<keyword evidence="7" id="KW-1185">Reference proteome</keyword>
<evidence type="ECO:0000256" key="3">
    <source>
        <dbReference type="ARBA" id="ARBA00022741"/>
    </source>
</evidence>
<dbReference type="RefSeq" id="WP_028529849.1">
    <property type="nucleotide sequence ID" value="NZ_CABLBR010000035.1"/>
</dbReference>
<keyword evidence="3" id="KW-0547">Nucleotide-binding</keyword>
<reference evidence="6" key="1">
    <citation type="journal article" date="2022" name="Cell">
        <title>Design, construction, and in vivo augmentation of a complex gut microbiome.</title>
        <authorList>
            <person name="Cheng A.G."/>
            <person name="Ho P.Y."/>
            <person name="Aranda-Diaz A."/>
            <person name="Jain S."/>
            <person name="Yu F.B."/>
            <person name="Meng X."/>
            <person name="Wang M."/>
            <person name="Iakiviak M."/>
            <person name="Nagashima K."/>
            <person name="Zhao A."/>
            <person name="Murugkar P."/>
            <person name="Patil A."/>
            <person name="Atabakhsh K."/>
            <person name="Weakley A."/>
            <person name="Yan J."/>
            <person name="Brumbaugh A.R."/>
            <person name="Higginbottom S."/>
            <person name="Dimas A."/>
            <person name="Shiver A.L."/>
            <person name="Deutschbauer A."/>
            <person name="Neff N."/>
            <person name="Sonnenburg J.L."/>
            <person name="Huang K.C."/>
            <person name="Fischbach M.A."/>
        </authorList>
    </citation>
    <scope>NUCLEOTIDE SEQUENCE</scope>
    <source>
        <strain evidence="6">DSM 19829</strain>
    </source>
</reference>
<evidence type="ECO:0000313" key="6">
    <source>
        <dbReference type="EMBL" id="UWP59283.1"/>
    </source>
</evidence>
<keyword evidence="4 6" id="KW-0067">ATP-binding</keyword>
<dbReference type="PROSITE" id="PS50893">
    <property type="entry name" value="ABC_TRANSPORTER_2"/>
    <property type="match status" value="1"/>
</dbReference>
<dbReference type="PANTHER" id="PTHR43335:SF4">
    <property type="entry name" value="ABC TRANSPORTER, ATP-BINDING PROTEIN"/>
    <property type="match status" value="1"/>
</dbReference>
<comment type="similarity">
    <text evidence="1">Belongs to the ABC transporter superfamily.</text>
</comment>
<gene>
    <name evidence="6" type="ORF">NQ502_18275</name>
</gene>
<dbReference type="CDD" id="cd03230">
    <property type="entry name" value="ABC_DR_subfamily_A"/>
    <property type="match status" value="1"/>
</dbReference>
<feature type="domain" description="ABC transporter" evidence="5">
    <location>
        <begin position="4"/>
        <end position="232"/>
    </location>
</feature>
<dbReference type="SMART" id="SM00382">
    <property type="entry name" value="AAA"/>
    <property type="match status" value="1"/>
</dbReference>
<dbReference type="InterPro" id="IPR027417">
    <property type="entry name" value="P-loop_NTPase"/>
</dbReference>
<dbReference type="EMBL" id="CP102290">
    <property type="protein sequence ID" value="UWP59283.1"/>
    <property type="molecule type" value="Genomic_DNA"/>
</dbReference>
<organism evidence="6 7">
    <name type="scientific">Ruminococcus gauvreauii</name>
    <dbReference type="NCBI Taxonomy" id="438033"/>
    <lineage>
        <taxon>Bacteria</taxon>
        <taxon>Bacillati</taxon>
        <taxon>Bacillota</taxon>
        <taxon>Clostridia</taxon>
        <taxon>Eubacteriales</taxon>
        <taxon>Oscillospiraceae</taxon>
        <taxon>Ruminococcus</taxon>
    </lineage>
</organism>
<evidence type="ECO:0000256" key="2">
    <source>
        <dbReference type="ARBA" id="ARBA00022448"/>
    </source>
</evidence>
<dbReference type="GO" id="GO:0005524">
    <property type="term" value="F:ATP binding"/>
    <property type="evidence" value="ECO:0007669"/>
    <property type="project" value="UniProtKB-KW"/>
</dbReference>
<evidence type="ECO:0000259" key="5">
    <source>
        <dbReference type="PROSITE" id="PS50893"/>
    </source>
</evidence>
<sequence length="306" mass="34198">MNALEIKGLGKAFGTHTVIDDLYLQVPQNSVFGFLGQNGAGKTTTMKMILGLLKPDTGEIRVFGERVLYGQTNTNRHIGFLPDVPEFYGFMKPKEYLGFCGEITGLDSGQIKSRSDELLKLVGLEGVNKRISGFSRGMKQRLGIAQALLNQPKLLICDEPTSALDPLGRKEILDILEEVKETTTVLFSTHILSDVERICDDIAVLHHGKIVLQGDLEKIRGQHRHDSIRIAFQNPNELYRFLNIQEIKDLQMNREVSGSEMVCHVTGSMEHAEQILLAQLSAHNILPLKFEVLEPTLENMFMEVVG</sequence>
<protein>
    <submittedName>
        <fullName evidence="6">ABC transporter ATP-binding protein</fullName>
    </submittedName>
</protein>
<dbReference type="Pfam" id="PF13732">
    <property type="entry name" value="DrrA1-3_C"/>
    <property type="match status" value="1"/>
</dbReference>
<accession>A0ABY5VIB3</accession>
<dbReference type="Gene3D" id="3.40.50.300">
    <property type="entry name" value="P-loop containing nucleotide triphosphate hydrolases"/>
    <property type="match status" value="1"/>
</dbReference>